<dbReference type="InterPro" id="IPR013785">
    <property type="entry name" value="Aldolase_TIM"/>
</dbReference>
<evidence type="ECO:0000256" key="2">
    <source>
        <dbReference type="ARBA" id="ARBA00023295"/>
    </source>
</evidence>
<dbReference type="Gene3D" id="3.20.20.70">
    <property type="entry name" value="Aldolase class I"/>
    <property type="match status" value="1"/>
</dbReference>
<proteinExistence type="predicted"/>
<evidence type="ECO:0000313" key="3">
    <source>
        <dbReference type="EMBL" id="XIA18634.1"/>
    </source>
</evidence>
<dbReference type="CDD" id="cd14791">
    <property type="entry name" value="GH36"/>
    <property type="match status" value="1"/>
</dbReference>
<protein>
    <submittedName>
        <fullName evidence="3">Glycoside hydrolase family 36 protein</fullName>
        <ecNumber evidence="3">3.2.1.-</ecNumber>
    </submittedName>
</protein>
<sequence>MRPIGRRTVLKLVAGSVAGGAAWLMLPKALAASRPGYPGAGRTDGGTGATAGDAVLAIAFDHRLHTRLVVRGKPLTPWQPSESLLLADGAVDDFAITGHREQPIADARHGSGHQSIVTGRSGNLEKEVALTFFDGLPGFAVLQTRYRNLGSTAVQVAGWRNAAHELAEAPGGFWSFSGTTHTDRRDWVQPMAAGFDQRNTLGMDSSDYGGGTPVANIWRRDVGLAVGHVEPVVRPLDLPVRKTDRGAHIAVESLQASALAPGQALVTERTFLAVHTGDHFAPLLQYRQYMQAEGLEAPRAPESAFAPVWCAWGYGRDFTVKQILDTLPKARELGFGWVVMDDGWQTNEGDWRIDRRKFPRGDADMRDFTAKVRSQGMHPRLWIAPLAADPGSDVLHDHPDMLLLDQDGGFQKVTWWNALTQCPAYQPTVDFYVALVKKVIGDWGFEGIKFDGQHLNAVAPCYNPAHKHAHPGDSVEGLATFWQAIHRAAHEANPQAVVELCPCGTAFDFHNLPATDQYPASDPTSSWQVRSKGKSMKALMGSRSSYAGDHMELSDRGDDFASTVGIGAIPSTKFTWPKDTEHPSEPLPPGGLVLNPEKEALWRKWVALYKQHMLPKGEYLGTLYDIGFDKPEAHAIAKDGAMYYAFYADQFKGTVPLRGLGAGRYKVRDLFNEVDLGEVDASGANLPVAFKHFVLLQATPLGTPA</sequence>
<dbReference type="PROSITE" id="PS51318">
    <property type="entry name" value="TAT"/>
    <property type="match status" value="1"/>
</dbReference>
<dbReference type="GO" id="GO:0016052">
    <property type="term" value="P:carbohydrate catabolic process"/>
    <property type="evidence" value="ECO:0007669"/>
    <property type="project" value="InterPro"/>
</dbReference>
<dbReference type="InterPro" id="IPR002252">
    <property type="entry name" value="Glyco_hydro_36"/>
</dbReference>
<dbReference type="InterPro" id="IPR050985">
    <property type="entry name" value="Alpha-glycosidase_related"/>
</dbReference>
<dbReference type="RefSeq" id="WP_395120186.1">
    <property type="nucleotide sequence ID" value="NZ_CP170721.1"/>
</dbReference>
<dbReference type="GO" id="GO:0004557">
    <property type="term" value="F:alpha-galactosidase activity"/>
    <property type="evidence" value="ECO:0007669"/>
    <property type="project" value="InterPro"/>
</dbReference>
<dbReference type="Pfam" id="PF02065">
    <property type="entry name" value="Melibiase"/>
    <property type="match status" value="1"/>
</dbReference>
<dbReference type="InterPro" id="IPR017853">
    <property type="entry name" value="GH"/>
</dbReference>
<name>A0AB74UV54_9GAMM</name>
<gene>
    <name evidence="3" type="ORF">ACFYG5_00410</name>
</gene>
<dbReference type="AlphaFoldDB" id="A0AB74UV54"/>
<dbReference type="EC" id="3.2.1.-" evidence="3"/>
<dbReference type="InterPro" id="IPR006311">
    <property type="entry name" value="TAT_signal"/>
</dbReference>
<organism evidence="3">
    <name type="scientific">Rhodanobacter sp. FW102-FHT14D07</name>
    <dbReference type="NCBI Taxonomy" id="3351462"/>
    <lineage>
        <taxon>Bacteria</taxon>
        <taxon>Pseudomonadati</taxon>
        <taxon>Pseudomonadota</taxon>
        <taxon>Gammaproteobacteria</taxon>
        <taxon>Lysobacterales</taxon>
        <taxon>Rhodanobacteraceae</taxon>
        <taxon>Rhodanobacter</taxon>
    </lineage>
</organism>
<reference evidence="3" key="1">
    <citation type="submission" date="2024-10" db="EMBL/GenBank/DDBJ databases">
        <authorList>
            <person name="Lesea H.P."/>
            <person name="Kuehl J.V."/>
            <person name="Chandonia J.-M."/>
        </authorList>
    </citation>
    <scope>NUCLEOTIDE SEQUENCE</scope>
    <source>
        <strain evidence="3">FW102-FHT14D07</strain>
    </source>
</reference>
<keyword evidence="2 3" id="KW-0326">Glycosidase</keyword>
<dbReference type="PANTHER" id="PTHR43053:SF3">
    <property type="entry name" value="ALPHA-GALACTOSIDASE C-RELATED"/>
    <property type="match status" value="1"/>
</dbReference>
<accession>A0AB74UV54</accession>
<keyword evidence="1 3" id="KW-0378">Hydrolase</keyword>
<evidence type="ECO:0000256" key="1">
    <source>
        <dbReference type="ARBA" id="ARBA00022801"/>
    </source>
</evidence>
<dbReference type="EMBL" id="CP170721">
    <property type="protein sequence ID" value="XIA18634.1"/>
    <property type="molecule type" value="Genomic_DNA"/>
</dbReference>
<dbReference type="PANTHER" id="PTHR43053">
    <property type="entry name" value="GLYCOSIDASE FAMILY 31"/>
    <property type="match status" value="1"/>
</dbReference>
<dbReference type="SUPFAM" id="SSF51445">
    <property type="entry name" value="(Trans)glycosidases"/>
    <property type="match status" value="1"/>
</dbReference>